<gene>
    <name evidence="10" type="ORF">K0T92_20165</name>
</gene>
<dbReference type="PANTHER" id="PTHR40448:SF1">
    <property type="entry name" value="TWO-COMPONENT SENSOR HISTIDINE KINASE"/>
    <property type="match status" value="1"/>
</dbReference>
<evidence type="ECO:0000256" key="3">
    <source>
        <dbReference type="ARBA" id="ARBA00022679"/>
    </source>
</evidence>
<evidence type="ECO:0000256" key="6">
    <source>
        <dbReference type="ARBA" id="ARBA00022840"/>
    </source>
</evidence>
<feature type="domain" description="Histidine kinase" evidence="9">
    <location>
        <begin position="340"/>
        <end position="446"/>
    </location>
</feature>
<dbReference type="RefSeq" id="WP_219874284.1">
    <property type="nucleotide sequence ID" value="NZ_JAHZIJ010000019.1"/>
</dbReference>
<evidence type="ECO:0000259" key="9">
    <source>
        <dbReference type="PROSITE" id="PS50109"/>
    </source>
</evidence>
<evidence type="ECO:0000313" key="11">
    <source>
        <dbReference type="Proteomes" id="UP000812277"/>
    </source>
</evidence>
<dbReference type="InterPro" id="IPR005467">
    <property type="entry name" value="His_kinase_dom"/>
</dbReference>
<evidence type="ECO:0000256" key="7">
    <source>
        <dbReference type="ARBA" id="ARBA00023012"/>
    </source>
</evidence>
<evidence type="ECO:0000256" key="8">
    <source>
        <dbReference type="SAM" id="Phobius"/>
    </source>
</evidence>
<feature type="transmembrane region" description="Helical" evidence="8">
    <location>
        <begin position="94"/>
        <end position="113"/>
    </location>
</feature>
<name>A0ABS7DBP5_9BACL</name>
<organism evidence="10 11">
    <name type="scientific">Paenibacillus oenotherae</name>
    <dbReference type="NCBI Taxonomy" id="1435645"/>
    <lineage>
        <taxon>Bacteria</taxon>
        <taxon>Bacillati</taxon>
        <taxon>Bacillota</taxon>
        <taxon>Bacilli</taxon>
        <taxon>Bacillales</taxon>
        <taxon>Paenibacillaceae</taxon>
        <taxon>Paenibacillus</taxon>
    </lineage>
</organism>
<proteinExistence type="predicted"/>
<evidence type="ECO:0000256" key="1">
    <source>
        <dbReference type="ARBA" id="ARBA00000085"/>
    </source>
</evidence>
<evidence type="ECO:0000256" key="5">
    <source>
        <dbReference type="ARBA" id="ARBA00022777"/>
    </source>
</evidence>
<evidence type="ECO:0000313" key="10">
    <source>
        <dbReference type="EMBL" id="MBW7477036.1"/>
    </source>
</evidence>
<comment type="catalytic activity">
    <reaction evidence="1">
        <text>ATP + protein L-histidine = ADP + protein N-phospho-L-histidine.</text>
        <dbReference type="EC" id="2.7.13.3"/>
    </reaction>
</comment>
<keyword evidence="8" id="KW-0812">Transmembrane</keyword>
<feature type="transmembrane region" description="Helical" evidence="8">
    <location>
        <begin position="45"/>
        <end position="63"/>
    </location>
</feature>
<sequence length="453" mass="52215">MTLPPDYFSKTLQLVFIINIPQTLVAMWFSFVCMGLFPKNYGRRIVIYSILQSIYVAIPFLMITTWIHAINGLLSMFVFISFIFPEFKIKLRILVIFFMMIVCASFEVFYSYISQYFGGYDAVRYNYPAFTISIVWPGICLIALITGFLQWKKIHAAKQIRQFIIHIKSVPYFFLFILLIVQVILFMLFFAHLFFQQFPIPMLQVAFIIIFGLFIYMAIKIMQIIVKLRIEGSYKSQEMYISDLNKMFASIRGQRHDFANHVQVMYSMLSLNKYDQLRTYMQEVVEEIQSMNVAIVELPSPALAALIQAKTAIALEKKIRFDYLIHSASLTFSSVTSIDLVRIIGNLVDNAFDEVVKLPPAEREVQLEMYIHKEELYITVTNRGIILTSEAIEQIFRPGFTTKADGHTGLGLANVRERAASYNGQVTVDSDLERGVTFTIKIPNTKQTKAKQA</sequence>
<feature type="transmembrane region" description="Helical" evidence="8">
    <location>
        <begin position="125"/>
        <end position="149"/>
    </location>
</feature>
<keyword evidence="8" id="KW-0472">Membrane</keyword>
<keyword evidence="6" id="KW-0067">ATP-binding</keyword>
<evidence type="ECO:0000256" key="2">
    <source>
        <dbReference type="ARBA" id="ARBA00012438"/>
    </source>
</evidence>
<dbReference type="Gene3D" id="1.10.287.130">
    <property type="match status" value="1"/>
</dbReference>
<dbReference type="PRINTS" id="PR00344">
    <property type="entry name" value="BCTRLSENSOR"/>
</dbReference>
<dbReference type="Gene3D" id="3.30.565.10">
    <property type="entry name" value="Histidine kinase-like ATPase, C-terminal domain"/>
    <property type="match status" value="1"/>
</dbReference>
<dbReference type="EMBL" id="JAHZIJ010000019">
    <property type="protein sequence ID" value="MBW7477036.1"/>
    <property type="molecule type" value="Genomic_DNA"/>
</dbReference>
<accession>A0ABS7DBP5</accession>
<dbReference type="InterPro" id="IPR036890">
    <property type="entry name" value="HATPase_C_sf"/>
</dbReference>
<dbReference type="Pfam" id="PF02518">
    <property type="entry name" value="HATPase_c"/>
    <property type="match status" value="1"/>
</dbReference>
<feature type="transmembrane region" description="Helical" evidence="8">
    <location>
        <begin position="201"/>
        <end position="219"/>
    </location>
</feature>
<evidence type="ECO:0000256" key="4">
    <source>
        <dbReference type="ARBA" id="ARBA00022741"/>
    </source>
</evidence>
<keyword evidence="7" id="KW-0902">Two-component regulatory system</keyword>
<keyword evidence="11" id="KW-1185">Reference proteome</keyword>
<keyword evidence="8" id="KW-1133">Transmembrane helix</keyword>
<dbReference type="SUPFAM" id="SSF55874">
    <property type="entry name" value="ATPase domain of HSP90 chaperone/DNA topoisomerase II/histidine kinase"/>
    <property type="match status" value="1"/>
</dbReference>
<dbReference type="PANTHER" id="PTHR40448">
    <property type="entry name" value="TWO-COMPONENT SENSOR HISTIDINE KINASE"/>
    <property type="match status" value="1"/>
</dbReference>
<dbReference type="EC" id="2.7.13.3" evidence="2"/>
<keyword evidence="5" id="KW-0418">Kinase</keyword>
<reference evidence="10 11" key="1">
    <citation type="submission" date="2021-07" db="EMBL/GenBank/DDBJ databases">
        <title>Paenibacillus radiodurans sp. nov., isolated from the southeastern edge of Tengger Desert.</title>
        <authorList>
            <person name="Zhang G."/>
        </authorList>
    </citation>
    <scope>NUCLEOTIDE SEQUENCE [LARGE SCALE GENOMIC DNA]</scope>
    <source>
        <strain evidence="10 11">DT7-4</strain>
    </source>
</reference>
<feature type="transmembrane region" description="Helical" evidence="8">
    <location>
        <begin position="12"/>
        <end position="33"/>
    </location>
</feature>
<dbReference type="Pfam" id="PF14689">
    <property type="entry name" value="SPOB_a"/>
    <property type="match status" value="1"/>
</dbReference>
<protein>
    <recommendedName>
        <fullName evidence="2">histidine kinase</fullName>
        <ecNumber evidence="2">2.7.13.3</ecNumber>
    </recommendedName>
</protein>
<dbReference type="PROSITE" id="PS50109">
    <property type="entry name" value="HIS_KIN"/>
    <property type="match status" value="1"/>
</dbReference>
<dbReference type="InterPro" id="IPR004358">
    <property type="entry name" value="Sig_transdc_His_kin-like_C"/>
</dbReference>
<dbReference type="InterPro" id="IPR039506">
    <property type="entry name" value="SPOB_a"/>
</dbReference>
<dbReference type="InterPro" id="IPR003594">
    <property type="entry name" value="HATPase_dom"/>
</dbReference>
<keyword evidence="4" id="KW-0547">Nucleotide-binding</keyword>
<feature type="transmembrane region" description="Helical" evidence="8">
    <location>
        <begin position="170"/>
        <end position="195"/>
    </location>
</feature>
<keyword evidence="3" id="KW-0808">Transferase</keyword>
<comment type="caution">
    <text evidence="10">The sequence shown here is derived from an EMBL/GenBank/DDBJ whole genome shotgun (WGS) entry which is preliminary data.</text>
</comment>
<feature type="transmembrane region" description="Helical" evidence="8">
    <location>
        <begin position="69"/>
        <end position="87"/>
    </location>
</feature>
<dbReference type="Proteomes" id="UP000812277">
    <property type="component" value="Unassembled WGS sequence"/>
</dbReference>
<dbReference type="SMART" id="SM00387">
    <property type="entry name" value="HATPase_c"/>
    <property type="match status" value="1"/>
</dbReference>